<evidence type="ECO:0000259" key="5">
    <source>
        <dbReference type="PROSITE" id="PS50865"/>
    </source>
</evidence>
<evidence type="ECO:0000256" key="2">
    <source>
        <dbReference type="ARBA" id="ARBA00022771"/>
    </source>
</evidence>
<dbReference type="Proteomes" id="UP000039324">
    <property type="component" value="Unassembled WGS sequence"/>
</dbReference>
<dbReference type="Gene3D" id="6.10.140.2220">
    <property type="match status" value="1"/>
</dbReference>
<geneLocation type="mitochondrion" evidence="7"/>
<gene>
    <name evidence="6" type="ORF">PBRA_005466</name>
    <name evidence="7" type="ORF">PLBR_LOCUS9035</name>
</gene>
<dbReference type="PROSITE" id="PS50865">
    <property type="entry name" value="ZF_MYND_2"/>
    <property type="match status" value="1"/>
</dbReference>
<keyword evidence="7" id="KW-0496">Mitochondrion</keyword>
<evidence type="ECO:0000313" key="8">
    <source>
        <dbReference type="Proteomes" id="UP000039324"/>
    </source>
</evidence>
<reference evidence="6 8" key="1">
    <citation type="submission" date="2015-02" db="EMBL/GenBank/DDBJ databases">
        <authorList>
            <person name="Chooi Y.-H."/>
        </authorList>
    </citation>
    <scope>NUCLEOTIDE SEQUENCE [LARGE SCALE GENOMIC DNA]</scope>
    <source>
        <strain evidence="6">E3</strain>
    </source>
</reference>
<dbReference type="EMBL" id="OVEO01000019">
    <property type="protein sequence ID" value="SPR01820.1"/>
    <property type="molecule type" value="Genomic_DNA"/>
</dbReference>
<keyword evidence="3" id="KW-0862">Zinc</keyword>
<accession>A0A0G4INW8</accession>
<keyword evidence="1" id="KW-0479">Metal-binding</keyword>
<evidence type="ECO:0000256" key="1">
    <source>
        <dbReference type="ARBA" id="ARBA00022723"/>
    </source>
</evidence>
<proteinExistence type="predicted"/>
<organism evidence="6 8">
    <name type="scientific">Plasmodiophora brassicae</name>
    <name type="common">Clubroot disease agent</name>
    <dbReference type="NCBI Taxonomy" id="37360"/>
    <lineage>
        <taxon>Eukaryota</taxon>
        <taxon>Sar</taxon>
        <taxon>Rhizaria</taxon>
        <taxon>Endomyxa</taxon>
        <taxon>Phytomyxea</taxon>
        <taxon>Plasmodiophorida</taxon>
        <taxon>Plasmodiophoridae</taxon>
        <taxon>Plasmodiophora</taxon>
    </lineage>
</organism>
<dbReference type="Pfam" id="PF01753">
    <property type="entry name" value="zf-MYND"/>
    <property type="match status" value="1"/>
</dbReference>
<evidence type="ECO:0000256" key="4">
    <source>
        <dbReference type="PROSITE-ProRule" id="PRU00134"/>
    </source>
</evidence>
<evidence type="ECO:0000256" key="3">
    <source>
        <dbReference type="ARBA" id="ARBA00022833"/>
    </source>
</evidence>
<dbReference type="GO" id="GO:0008270">
    <property type="term" value="F:zinc ion binding"/>
    <property type="evidence" value="ECO:0007669"/>
    <property type="project" value="UniProtKB-KW"/>
</dbReference>
<evidence type="ECO:0000313" key="6">
    <source>
        <dbReference type="EMBL" id="CEO96862.1"/>
    </source>
</evidence>
<keyword evidence="2 4" id="KW-0863">Zinc-finger</keyword>
<dbReference type="AlphaFoldDB" id="A0A0G4INW8"/>
<protein>
    <recommendedName>
        <fullName evidence="5">MYND-type domain-containing protein</fullName>
    </recommendedName>
</protein>
<reference evidence="7 9" key="2">
    <citation type="submission" date="2018-03" db="EMBL/GenBank/DDBJ databases">
        <authorList>
            <person name="Fogelqvist J."/>
        </authorList>
    </citation>
    <scope>NUCLEOTIDE SEQUENCE [LARGE SCALE GENOMIC DNA]</scope>
</reference>
<dbReference type="OrthoDB" id="432970at2759"/>
<evidence type="ECO:0000313" key="9">
    <source>
        <dbReference type="Proteomes" id="UP000290189"/>
    </source>
</evidence>
<dbReference type="EMBL" id="CDSF01000077">
    <property type="protein sequence ID" value="CEO96862.1"/>
    <property type="molecule type" value="Genomic_DNA"/>
</dbReference>
<keyword evidence="8" id="KW-1185">Reference proteome</keyword>
<feature type="domain" description="MYND-type" evidence="5">
    <location>
        <begin position="390"/>
        <end position="433"/>
    </location>
</feature>
<sequence>MAMVTAPADVSVPALVPPGDATGWVPIASSLTEAIRRGDNMSDVQALLAVLRGRDTAQQGAVLSRLADGGAVSAIASRLRAPLPVDMPPGSVWWREVCLGRMTDLLCLVYFVSCVDAVKSVAPHRLAIVRALHRTMTSAPLMHVFRVRQITTEVLLWLVALSPDFDAFSAIHQQGLLPILYDLISGKDSPGDRQEWVVYDLNSPSIPFVVELNCIRVVTFYMSECNYVLGSPSATDTDRDAAKAALLQCESVPFFEAYVEAIRRNHSVVNPVLLHDALQQFHVLWVFGGRTFCLRRENGPWADHASQLMMTALKSVSVPPDVAASPSGVPLASALESMVKSIVSVLERRRDPSCGPTRQAIHDLRQGYRLAVAKAMSQASAPPTPGTDACARCGARPSDRVALKRCGRCGTAQYCSVECQQHDWKVGGHKLRCRRATPP</sequence>
<name>A0A0G4INW8_PLABS</name>
<dbReference type="PROSITE" id="PS01360">
    <property type="entry name" value="ZF_MYND_1"/>
    <property type="match status" value="1"/>
</dbReference>
<dbReference type="SUPFAM" id="SSF144232">
    <property type="entry name" value="HIT/MYND zinc finger-like"/>
    <property type="match status" value="1"/>
</dbReference>
<dbReference type="Proteomes" id="UP000290189">
    <property type="component" value="Unassembled WGS sequence"/>
</dbReference>
<evidence type="ECO:0000313" key="7">
    <source>
        <dbReference type="EMBL" id="SPR01820.1"/>
    </source>
</evidence>
<dbReference type="STRING" id="37360.A0A0G4INW8"/>
<dbReference type="InterPro" id="IPR002893">
    <property type="entry name" value="Znf_MYND"/>
</dbReference>